<dbReference type="Proteomes" id="UP000621631">
    <property type="component" value="Unassembled WGS sequence"/>
</dbReference>
<dbReference type="Gene3D" id="3.40.220.10">
    <property type="entry name" value="Leucine Aminopeptidase, subunit E, domain 1"/>
    <property type="match status" value="1"/>
</dbReference>
<evidence type="ECO:0000313" key="3">
    <source>
        <dbReference type="Proteomes" id="UP000621631"/>
    </source>
</evidence>
<dbReference type="PANTHER" id="PTHR11106">
    <property type="entry name" value="GANGLIOSIDE INDUCED DIFFERENTIATION ASSOCIATED PROTEIN 2-RELATED"/>
    <property type="match status" value="1"/>
</dbReference>
<dbReference type="SUPFAM" id="SSF52949">
    <property type="entry name" value="Macro domain-like"/>
    <property type="match status" value="1"/>
</dbReference>
<proteinExistence type="predicted"/>
<dbReference type="Pfam" id="PF01661">
    <property type="entry name" value="Macro"/>
    <property type="match status" value="1"/>
</dbReference>
<dbReference type="SMART" id="SM00506">
    <property type="entry name" value="A1pp"/>
    <property type="match status" value="1"/>
</dbReference>
<keyword evidence="3" id="KW-1185">Reference proteome</keyword>
<dbReference type="PROSITE" id="PS51154">
    <property type="entry name" value="MACRO"/>
    <property type="match status" value="1"/>
</dbReference>
<feature type="domain" description="Macro" evidence="1">
    <location>
        <begin position="1"/>
        <end position="182"/>
    </location>
</feature>
<name>A0ABR7VKT6_VIRHA</name>
<dbReference type="PANTHER" id="PTHR11106:SF27">
    <property type="entry name" value="MACRO DOMAIN-CONTAINING PROTEIN"/>
    <property type="match status" value="1"/>
</dbReference>
<accession>A0ABR7VKT6</accession>
<evidence type="ECO:0000313" key="2">
    <source>
        <dbReference type="EMBL" id="MBD1222526.1"/>
    </source>
</evidence>
<dbReference type="NCBIfam" id="NF001664">
    <property type="entry name" value="PRK00431.1-6"/>
    <property type="match status" value="1"/>
</dbReference>
<gene>
    <name evidence="2" type="ORF">IC602_07885</name>
</gene>
<evidence type="ECO:0000259" key="1">
    <source>
        <dbReference type="PROSITE" id="PS51154"/>
    </source>
</evidence>
<dbReference type="InterPro" id="IPR002589">
    <property type="entry name" value="Macro_dom"/>
</dbReference>
<dbReference type="RefSeq" id="WP_189777818.1">
    <property type="nucleotide sequence ID" value="NZ_JACWEZ010000003.1"/>
</dbReference>
<sequence>MDATIGQNGLKLMVGDITLQKTDVIVNAANGTLLGGGGVDGAIHKAAGEEILDACKRVREEELSGRQLPTGEAVITKGYNLPASYVIHTVGPVWEGGTANEPTLLASCYENAMQMALKHQLTSIAFPSISTGVYSFPVEFAADIALTTLVSFLKEHPFGQVMITLFSEADYDVYKTSLEKIMEEKGDLPNEAYL</sequence>
<dbReference type="EMBL" id="JACWEZ010000003">
    <property type="protein sequence ID" value="MBD1222526.1"/>
    <property type="molecule type" value="Genomic_DNA"/>
</dbReference>
<dbReference type="CDD" id="cd02908">
    <property type="entry name" value="Macro_OAADPr_deacetylase"/>
    <property type="match status" value="1"/>
</dbReference>
<reference evidence="2 3" key="1">
    <citation type="submission" date="2020-09" db="EMBL/GenBank/DDBJ databases">
        <title>Draft Genome Sequences of Oil-Oxidizing Bacteria Halomonas titanicae, Marinobacter lutaoensis, and Virgibacillus halodenitrificans Isolated from Highly Saline Environments.</title>
        <authorList>
            <person name="Grouzdev D.S."/>
            <person name="Sokolova D.S."/>
            <person name="Semenova E.M."/>
            <person name="Borzenkov I.A."/>
            <person name="Bidzhieva S.K."/>
            <person name="Poltaraus A.B."/>
            <person name="Nazina T.N."/>
        </authorList>
    </citation>
    <scope>NUCLEOTIDE SEQUENCE [LARGE SCALE GENOMIC DNA]</scope>
    <source>
        <strain evidence="2 3">VKM B-3472D</strain>
    </source>
</reference>
<organism evidence="2 3">
    <name type="scientific">Virgibacillus halodenitrificans</name>
    <name type="common">Bacillus halodenitrificans</name>
    <dbReference type="NCBI Taxonomy" id="1482"/>
    <lineage>
        <taxon>Bacteria</taxon>
        <taxon>Bacillati</taxon>
        <taxon>Bacillota</taxon>
        <taxon>Bacilli</taxon>
        <taxon>Bacillales</taxon>
        <taxon>Bacillaceae</taxon>
        <taxon>Virgibacillus</taxon>
    </lineage>
</organism>
<protein>
    <submittedName>
        <fullName evidence="2">O-acetyl-ADP-ribose deacetylase</fullName>
    </submittedName>
</protein>
<dbReference type="InterPro" id="IPR043472">
    <property type="entry name" value="Macro_dom-like"/>
</dbReference>
<comment type="caution">
    <text evidence="2">The sequence shown here is derived from an EMBL/GenBank/DDBJ whole genome shotgun (WGS) entry which is preliminary data.</text>
</comment>